<dbReference type="Gene3D" id="3.30.420.10">
    <property type="entry name" value="Ribonuclease H-like superfamily/Ribonuclease H"/>
    <property type="match status" value="1"/>
</dbReference>
<evidence type="ECO:0000313" key="3">
    <source>
        <dbReference type="RefSeq" id="XP_039123424.1"/>
    </source>
</evidence>
<dbReference type="CDD" id="cd09279">
    <property type="entry name" value="RNase_HI_like"/>
    <property type="match status" value="1"/>
</dbReference>
<dbReference type="AlphaFoldDB" id="A0AB40B858"/>
<protein>
    <submittedName>
        <fullName evidence="3">Uncharacterized protein Mb2253c-like</fullName>
    </submittedName>
</protein>
<dbReference type="InterPro" id="IPR002156">
    <property type="entry name" value="RNaseH_domain"/>
</dbReference>
<dbReference type="PANTHER" id="PTHR48475">
    <property type="entry name" value="RIBONUCLEASE H"/>
    <property type="match status" value="1"/>
</dbReference>
<dbReference type="RefSeq" id="XP_039123424.1">
    <property type="nucleotide sequence ID" value="XM_039267490.1"/>
</dbReference>
<dbReference type="GeneID" id="120260047"/>
<dbReference type="InterPro" id="IPR036397">
    <property type="entry name" value="RNaseH_sf"/>
</dbReference>
<reference evidence="3" key="1">
    <citation type="submission" date="2025-08" db="UniProtKB">
        <authorList>
            <consortium name="RefSeq"/>
        </authorList>
    </citation>
    <scope>IDENTIFICATION</scope>
</reference>
<dbReference type="Pfam" id="PF13456">
    <property type="entry name" value="RVT_3"/>
    <property type="match status" value="1"/>
</dbReference>
<gene>
    <name evidence="3" type="primary">LOC120260047</name>
</gene>
<dbReference type="GO" id="GO:0003676">
    <property type="term" value="F:nucleic acid binding"/>
    <property type="evidence" value="ECO:0007669"/>
    <property type="project" value="InterPro"/>
</dbReference>
<dbReference type="InterPro" id="IPR012337">
    <property type="entry name" value="RNaseH-like_sf"/>
</dbReference>
<keyword evidence="2" id="KW-1185">Reference proteome</keyword>
<dbReference type="PANTHER" id="PTHR48475:SF1">
    <property type="entry name" value="RNASE H TYPE-1 DOMAIN-CONTAINING PROTEIN"/>
    <property type="match status" value="1"/>
</dbReference>
<dbReference type="GO" id="GO:0004523">
    <property type="term" value="F:RNA-DNA hybrid ribonuclease activity"/>
    <property type="evidence" value="ECO:0007669"/>
    <property type="project" value="InterPro"/>
</dbReference>
<evidence type="ECO:0000259" key="1">
    <source>
        <dbReference type="Pfam" id="PF13456"/>
    </source>
</evidence>
<accession>A0AB40B858</accession>
<dbReference type="Proteomes" id="UP001515500">
    <property type="component" value="Chromosome 5"/>
</dbReference>
<name>A0AB40B858_DIOCR</name>
<dbReference type="InterPro" id="IPR043502">
    <property type="entry name" value="DNA/RNA_pol_sf"/>
</dbReference>
<organism evidence="2 3">
    <name type="scientific">Dioscorea cayennensis subsp. rotundata</name>
    <name type="common">White Guinea yam</name>
    <name type="synonym">Dioscorea rotundata</name>
    <dbReference type="NCBI Taxonomy" id="55577"/>
    <lineage>
        <taxon>Eukaryota</taxon>
        <taxon>Viridiplantae</taxon>
        <taxon>Streptophyta</taxon>
        <taxon>Embryophyta</taxon>
        <taxon>Tracheophyta</taxon>
        <taxon>Spermatophyta</taxon>
        <taxon>Magnoliopsida</taxon>
        <taxon>Liliopsida</taxon>
        <taxon>Dioscoreales</taxon>
        <taxon>Dioscoreaceae</taxon>
        <taxon>Dioscorea</taxon>
    </lineage>
</organism>
<dbReference type="SUPFAM" id="SSF56672">
    <property type="entry name" value="DNA/RNA polymerases"/>
    <property type="match status" value="1"/>
</dbReference>
<dbReference type="SUPFAM" id="SSF53098">
    <property type="entry name" value="Ribonuclease H-like"/>
    <property type="match status" value="1"/>
</dbReference>
<evidence type="ECO:0000313" key="2">
    <source>
        <dbReference type="Proteomes" id="UP001515500"/>
    </source>
</evidence>
<sequence length="194" mass="21874">MRRRGIDIAPSKIKAITEMPPPKTLKQLRSFQGRLAYIRRFIANLSGRCKPFSKLMYFDGASSIQPAVRPKIPQVRAGIGLIFISPEGGILRYSLSLLKSCTNNEAEYEALIAGLELAVNMEIQSLHIYDDSQLIINQVEGSFKTYKQGLLQYHQIVIELFEQIPDVKMEKVSRSVNGKTYSLAKLEKELADPD</sequence>
<feature type="domain" description="RNase H type-1" evidence="1">
    <location>
        <begin position="75"/>
        <end position="185"/>
    </location>
</feature>
<proteinExistence type="predicted"/>